<name>W6AAL6_9MOLU</name>
<keyword evidence="2" id="KW-1185">Reference proteome</keyword>
<dbReference type="AlphaFoldDB" id="W6AAL6"/>
<accession>W6AAL6</accession>
<dbReference type="RefSeq" id="WP_025251036.1">
    <property type="nucleotide sequence ID" value="NZ_CP006934.1"/>
</dbReference>
<evidence type="ECO:0000313" key="1">
    <source>
        <dbReference type="EMBL" id="AHI53895.1"/>
    </source>
</evidence>
<dbReference type="STRING" id="1276257.SSABA_v1c04880"/>
<organism evidence="1 2">
    <name type="scientific">Spiroplasma sabaudiense Ar-1343</name>
    <dbReference type="NCBI Taxonomy" id="1276257"/>
    <lineage>
        <taxon>Bacteria</taxon>
        <taxon>Bacillati</taxon>
        <taxon>Mycoplasmatota</taxon>
        <taxon>Mollicutes</taxon>
        <taxon>Entomoplasmatales</taxon>
        <taxon>Spiroplasmataceae</taxon>
        <taxon>Spiroplasma</taxon>
    </lineage>
</organism>
<dbReference type="PATRIC" id="fig|1276257.3.peg.498"/>
<dbReference type="Proteomes" id="UP000019265">
    <property type="component" value="Chromosome"/>
</dbReference>
<sequence length="162" mass="19408">MNEKDFFKNKILKDPLLDSKNFLIENIVNDVNELKRLLHIKNKTRNKKSIPISNSENDLVSELENFNLNKYGNKYKNPKGVENWQSEKKELEFSSKEEQEEYEFQELGIIRLKLNRKLAGKTRNIIKKIEDFTQEFENNYGAQFLKRVAEWIDEEEKLYENS</sequence>
<dbReference type="HOGENOM" id="CLU_1634340_0_0_14"/>
<dbReference type="KEGG" id="ssab:SSABA_v1c04880"/>
<protein>
    <submittedName>
        <fullName evidence="1">Uncharacterized protein</fullName>
    </submittedName>
</protein>
<gene>
    <name evidence="1" type="ORF">SSABA_v1c04880</name>
</gene>
<dbReference type="EMBL" id="CP006934">
    <property type="protein sequence ID" value="AHI53895.1"/>
    <property type="molecule type" value="Genomic_DNA"/>
</dbReference>
<dbReference type="OrthoDB" id="389317at2"/>
<evidence type="ECO:0000313" key="2">
    <source>
        <dbReference type="Proteomes" id="UP000019265"/>
    </source>
</evidence>
<proteinExistence type="predicted"/>
<reference evidence="1 2" key="1">
    <citation type="journal article" date="2014" name="Genome Biol. Evol.">
        <title>Molecular evolution of the substrate utilization strategies and putative virulence factors in mosquito-associated Spiroplasma species.</title>
        <authorList>
            <person name="Chang T.H."/>
            <person name="Lo W.S."/>
            <person name="Ku C."/>
            <person name="Chen L.L."/>
            <person name="Kuo C.H."/>
        </authorList>
    </citation>
    <scope>NUCLEOTIDE SEQUENCE [LARGE SCALE GENOMIC DNA]</scope>
    <source>
        <strain evidence="1">Ar-1343</strain>
    </source>
</reference>